<dbReference type="RefSeq" id="WP_311341089.1">
    <property type="nucleotide sequence ID" value="NZ_JAVRHS010000008.1"/>
</dbReference>
<feature type="region of interest" description="Disordered" evidence="2">
    <location>
        <begin position="1"/>
        <end position="58"/>
    </location>
</feature>
<keyword evidence="4" id="KW-1185">Reference proteome</keyword>
<sequence>MTNTAKRATARPDGFSKPDYWTDAPAPQPGPGSRHEEKDRPDPTRYGDWEKDGVAIDF</sequence>
<dbReference type="EMBL" id="JAVRHS010000008">
    <property type="protein sequence ID" value="MDT0576509.1"/>
    <property type="molecule type" value="Genomic_DNA"/>
</dbReference>
<protein>
    <submittedName>
        <fullName evidence="3">DUF1674 domain-containing protein</fullName>
    </submittedName>
</protein>
<gene>
    <name evidence="3" type="ORF">RM533_09950</name>
</gene>
<evidence type="ECO:0000256" key="2">
    <source>
        <dbReference type="SAM" id="MobiDB-lite"/>
    </source>
</evidence>
<evidence type="ECO:0000313" key="4">
    <source>
        <dbReference type="Proteomes" id="UP001259803"/>
    </source>
</evidence>
<dbReference type="Proteomes" id="UP001259803">
    <property type="component" value="Unassembled WGS sequence"/>
</dbReference>
<evidence type="ECO:0000256" key="1">
    <source>
        <dbReference type="ARBA" id="ARBA00005701"/>
    </source>
</evidence>
<comment type="caution">
    <text evidence="3">The sequence shown here is derived from an EMBL/GenBank/DDBJ whole genome shotgun (WGS) entry which is preliminary data.</text>
</comment>
<proteinExistence type="inferred from homology"/>
<evidence type="ECO:0000313" key="3">
    <source>
        <dbReference type="EMBL" id="MDT0576509.1"/>
    </source>
</evidence>
<organism evidence="3 4">
    <name type="scientific">Croceicoccus esteveae</name>
    <dbReference type="NCBI Taxonomy" id="3075597"/>
    <lineage>
        <taxon>Bacteria</taxon>
        <taxon>Pseudomonadati</taxon>
        <taxon>Pseudomonadota</taxon>
        <taxon>Alphaproteobacteria</taxon>
        <taxon>Sphingomonadales</taxon>
        <taxon>Erythrobacteraceae</taxon>
        <taxon>Croceicoccus</taxon>
    </lineage>
</organism>
<reference evidence="3 4" key="1">
    <citation type="submission" date="2023-09" db="EMBL/GenBank/DDBJ databases">
        <authorList>
            <person name="Rey-Velasco X."/>
        </authorList>
    </citation>
    <scope>NUCLEOTIDE SEQUENCE [LARGE SCALE GENOMIC DNA]</scope>
    <source>
        <strain evidence="3 4">F390</strain>
    </source>
</reference>
<name>A0ABU2ZLQ5_9SPHN</name>
<dbReference type="InterPro" id="IPR012875">
    <property type="entry name" value="SDHF4"/>
</dbReference>
<dbReference type="Pfam" id="PF07896">
    <property type="entry name" value="DUF1674"/>
    <property type="match status" value="1"/>
</dbReference>
<comment type="similarity">
    <text evidence="1">Belongs to the SDHAF4 family.</text>
</comment>
<feature type="compositionally biased region" description="Basic and acidic residues" evidence="2">
    <location>
        <begin position="33"/>
        <end position="58"/>
    </location>
</feature>
<accession>A0ABU2ZLQ5</accession>